<accession>A0A8X8IDT2</accession>
<organism evidence="1 2">
    <name type="scientific">Hydrobacter penzbergensis</name>
    <dbReference type="NCBI Taxonomy" id="1235997"/>
    <lineage>
        <taxon>Bacteria</taxon>
        <taxon>Pseudomonadati</taxon>
        <taxon>Bacteroidota</taxon>
        <taxon>Chitinophagia</taxon>
        <taxon>Chitinophagales</taxon>
        <taxon>Chitinophagaceae</taxon>
        <taxon>Hydrobacter</taxon>
    </lineage>
</organism>
<comment type="caution">
    <text evidence="1">The sequence shown here is derived from an EMBL/GenBank/DDBJ whole genome shotgun (WGS) entry which is preliminary data.</text>
</comment>
<proteinExistence type="predicted"/>
<dbReference type="EMBL" id="FNNO01000001">
    <property type="protein sequence ID" value="SDW02215.1"/>
    <property type="molecule type" value="Genomic_DNA"/>
</dbReference>
<sequence length="31" mass="3664">MMVACRYLDENEVVPDLLFFMQRDGVFPATR</sequence>
<protein>
    <submittedName>
        <fullName evidence="1">Uncharacterized protein</fullName>
    </submittedName>
</protein>
<name>A0A8X8IDT2_9BACT</name>
<evidence type="ECO:0000313" key="2">
    <source>
        <dbReference type="Proteomes" id="UP000198711"/>
    </source>
</evidence>
<dbReference type="AlphaFoldDB" id="A0A8X8IDT2"/>
<gene>
    <name evidence="1" type="ORF">SAMN05444410_10135</name>
</gene>
<reference evidence="1 2" key="1">
    <citation type="submission" date="2016-10" db="EMBL/GenBank/DDBJ databases">
        <authorList>
            <person name="Varghese N."/>
            <person name="Submissions S."/>
        </authorList>
    </citation>
    <scope>NUCLEOTIDE SEQUENCE [LARGE SCALE GENOMIC DNA]</scope>
    <source>
        <strain evidence="1 2">DSM 25353</strain>
    </source>
</reference>
<evidence type="ECO:0000313" key="1">
    <source>
        <dbReference type="EMBL" id="SDW02215.1"/>
    </source>
</evidence>
<dbReference type="Proteomes" id="UP000198711">
    <property type="component" value="Unassembled WGS sequence"/>
</dbReference>
<keyword evidence="2" id="KW-1185">Reference proteome</keyword>